<comment type="caution">
    <text evidence="1">The sequence shown here is derived from an EMBL/GenBank/DDBJ whole genome shotgun (WGS) entry which is preliminary data.</text>
</comment>
<evidence type="ECO:0000313" key="2">
    <source>
        <dbReference type="Proteomes" id="UP000314294"/>
    </source>
</evidence>
<proteinExistence type="predicted"/>
<evidence type="ECO:0000313" key="1">
    <source>
        <dbReference type="EMBL" id="TNN38359.1"/>
    </source>
</evidence>
<dbReference type="Proteomes" id="UP000314294">
    <property type="component" value="Unassembled WGS sequence"/>
</dbReference>
<dbReference type="AlphaFoldDB" id="A0A4Z2FB03"/>
<name>A0A4Z2FB03_9TELE</name>
<protein>
    <submittedName>
        <fullName evidence="1">Uncharacterized protein</fullName>
    </submittedName>
</protein>
<dbReference type="EMBL" id="SRLO01001378">
    <property type="protein sequence ID" value="TNN38359.1"/>
    <property type="molecule type" value="Genomic_DNA"/>
</dbReference>
<gene>
    <name evidence="1" type="ORF">EYF80_051477</name>
</gene>
<organism evidence="1 2">
    <name type="scientific">Liparis tanakae</name>
    <name type="common">Tanaka's snailfish</name>
    <dbReference type="NCBI Taxonomy" id="230148"/>
    <lineage>
        <taxon>Eukaryota</taxon>
        <taxon>Metazoa</taxon>
        <taxon>Chordata</taxon>
        <taxon>Craniata</taxon>
        <taxon>Vertebrata</taxon>
        <taxon>Euteleostomi</taxon>
        <taxon>Actinopterygii</taxon>
        <taxon>Neopterygii</taxon>
        <taxon>Teleostei</taxon>
        <taxon>Neoteleostei</taxon>
        <taxon>Acanthomorphata</taxon>
        <taxon>Eupercaria</taxon>
        <taxon>Perciformes</taxon>
        <taxon>Cottioidei</taxon>
        <taxon>Cottales</taxon>
        <taxon>Liparidae</taxon>
        <taxon>Liparis</taxon>
    </lineage>
</organism>
<keyword evidence="2" id="KW-1185">Reference proteome</keyword>
<accession>A0A4Z2FB03</accession>
<sequence>MEAGEAKVKQELEETFNGGAPRAKGFFRKAAVTLFLWGPEFTRLQQQSSGACNAEGILSTGILSTGAKAYEGVRAATAAVGTPMSASDL</sequence>
<reference evidence="1 2" key="1">
    <citation type="submission" date="2019-03" db="EMBL/GenBank/DDBJ databases">
        <title>First draft genome of Liparis tanakae, snailfish: a comprehensive survey of snailfish specific genes.</title>
        <authorList>
            <person name="Kim W."/>
            <person name="Song I."/>
            <person name="Jeong J.-H."/>
            <person name="Kim D."/>
            <person name="Kim S."/>
            <person name="Ryu S."/>
            <person name="Song J.Y."/>
            <person name="Lee S.K."/>
        </authorList>
    </citation>
    <scope>NUCLEOTIDE SEQUENCE [LARGE SCALE GENOMIC DNA]</scope>
    <source>
        <tissue evidence="1">Muscle</tissue>
    </source>
</reference>